<evidence type="ECO:0008006" key="3">
    <source>
        <dbReference type="Google" id="ProtNLM"/>
    </source>
</evidence>
<sequence>MNFKEQIERLERIKQMHRLISDKTTGTPETFAKKVCLSRRQMYNQLEIFKKFNAPIRYSKISQTFYYEESFEINFDFNFTVTLERETQTIYHISSQDEINCITQNDSICLQ</sequence>
<evidence type="ECO:0000313" key="2">
    <source>
        <dbReference type="Proteomes" id="UP001232117"/>
    </source>
</evidence>
<dbReference type="RefSeq" id="WP_264532715.1">
    <property type="nucleotide sequence ID" value="NZ_CP092332.1"/>
</dbReference>
<protein>
    <recommendedName>
        <fullName evidence="3">HTH domain-containing protein</fullName>
    </recommendedName>
</protein>
<dbReference type="EMBL" id="CP092332">
    <property type="protein sequence ID" value="WGK94557.1"/>
    <property type="molecule type" value="Genomic_DNA"/>
</dbReference>
<gene>
    <name evidence="1" type="ORF">MG292_10815</name>
</gene>
<proteinExistence type="predicted"/>
<reference evidence="1 2" key="2">
    <citation type="submission" date="2023-06" db="EMBL/GenBank/DDBJ databases">
        <title>Complete Genome Sequence of Flavobacterium keumense K3R-10.</title>
        <authorList>
            <person name="Jeong H."/>
            <person name="Jhang S.Y."/>
            <person name="Kim J.N."/>
        </authorList>
    </citation>
    <scope>NUCLEOTIDE SEQUENCE [LARGE SCALE GENOMIC DNA]</scope>
    <source>
        <strain evidence="1 2">K3R-10</strain>
    </source>
</reference>
<accession>A0ABY8N8H3</accession>
<keyword evidence="2" id="KW-1185">Reference proteome</keyword>
<name>A0ABY8N8H3_9FLAO</name>
<evidence type="ECO:0000313" key="1">
    <source>
        <dbReference type="EMBL" id="WGK94557.1"/>
    </source>
</evidence>
<dbReference type="Proteomes" id="UP001232117">
    <property type="component" value="Chromosome"/>
</dbReference>
<organism evidence="1 2">
    <name type="scientific">Flavobacterium keumense</name>
    <dbReference type="NCBI Taxonomy" id="1306518"/>
    <lineage>
        <taxon>Bacteria</taxon>
        <taxon>Pseudomonadati</taxon>
        <taxon>Bacteroidota</taxon>
        <taxon>Flavobacteriia</taxon>
        <taxon>Flavobacteriales</taxon>
        <taxon>Flavobacteriaceae</taxon>
        <taxon>Flavobacterium</taxon>
    </lineage>
</organism>
<reference evidence="1 2" key="1">
    <citation type="submission" date="2022-02" db="EMBL/GenBank/DDBJ databases">
        <authorList>
            <person name="Cha I.-T."/>
            <person name="Lee K.-E."/>
            <person name="Park S.-J."/>
        </authorList>
    </citation>
    <scope>NUCLEOTIDE SEQUENCE [LARGE SCALE GENOMIC DNA]</scope>
    <source>
        <strain evidence="1 2">K3R-10</strain>
    </source>
</reference>